<proteinExistence type="predicted"/>
<feature type="compositionally biased region" description="Basic and acidic residues" evidence="1">
    <location>
        <begin position="425"/>
        <end position="437"/>
    </location>
</feature>
<dbReference type="GO" id="GO:0000792">
    <property type="term" value="C:heterochromatin"/>
    <property type="evidence" value="ECO:0007669"/>
    <property type="project" value="TreeGrafter"/>
</dbReference>
<sequence>MNLSNLRESSPMASRPPQEMEEELLPAGPEPGDSKAKPPVKPKPESRTLPAKPALPAKPSLLVPLGPRPPRGPLAELPSARKMNMLAGPQPYGGSKRPLAFSPRPAPDAPSAGASPRETSKDEGSLATPPSRCSVPAGVRKAPAPFRPLSDRFSTSTVEEILAKMEQPRKEGPSSPDRLWGSRLTFSHDGSSHYGPRAYGPVQSPRDEETLTQSISRDLSQEEQAKPEEGQEEGGQSSAGQCPAEPQEAQPEVSGRMLEERLVSPDLTSDGDLASSGDLASLVIPHEVSKSSAHVHRVPSPVPPSPMPHDRSPSPVRAPGSQSSDPSAEGLTSQSPALPTEKSPEPLKSFSPSFPLGEDPGSPSSGLSLEKTSTTSEGPGSPNPEHSQVPSPQIALSGGQFLEHSRTFPLEKKEEEGGELSLRLPHLEQRRFSEDLQPKGQDSPRLSLLQAEEIAGTEEPLAGLETPLPPTPEEEAALPILEPVQEQEPPLPLAQPCVLFADAPIPEQATPSQEDAPDLAKAETNLTRPEGGDPPRMSPELRAPENDAGWLDKLLASPPPSANGTRKATVPEQCETQMPSASPEGLLGWAQKDLKSEFGIGVDSHPSTFSPSSTWAREGTRGYGIGSSGSSERDWAIGDGRVGASQSHQEWSNTYGIGQPGVEEEFDTSSGDQSKEHVLGGDIMAQEFGKTDQLGTYSSQAAELQDREFGKKDWPSEFGQRDISQLEREFSLGRRDWTSDFRIEGTDTNDQFGIIGTDRGNCSGLAILSGSDTMGSTNFVSPGKIMMGQTQWTDDLGLRNLDVSGCVGSEGSSEVREHGVGQTDWSSDLVLRHLNMPSGLGDGGPGESRECGVGQKDWTPDLGLRNIDVSGVIESAGPSEARECGVGQTDWVQSLGTRNVDAPNDMEPGDPLLSREHGVGQADRTPDLKLRNTDLGTGGNLREHGVGQMDWTHELGLRNVNLSSPLESGGSTEARECGVGQMDWQTDLGLRNTDLSGSLDLRGLSKAREHGVGQMDWSDDVDLTSSSLSSGLEAREPSEARELGVGEVSQPGVSMSQYGGDSSQRSENSVSDVGMDSRETTNSGTSPSGCLARSPPSGSQGLLQDMLATSNLRASAGREKAASGPRGQLEEEEEEETVTDDDDEEEPGLRGDPLPSCRPQPDGEASRTEEMDGSWASQGDGPAAPRLLPSPPSELSSQDFSFIEDTEVLDSAMYRSRANLGRKRGHRAPAIRPGGTLGLSEADSDAWIFQDSTEPRASRAPSSDDEVVEEPQSRRTRMSLGTKGLKVNLFPGLSPSALKAKLRPRNRSAEEGEQVESKSAQKESAVQRSKSCKVPGLGKPLTLPPKPEKSSGSEGSSPTWLQALKLKKKRV</sequence>
<dbReference type="GO" id="GO:0005634">
    <property type="term" value="C:nucleus"/>
    <property type="evidence" value="ECO:0007669"/>
    <property type="project" value="TreeGrafter"/>
</dbReference>
<evidence type="ECO:0000256" key="1">
    <source>
        <dbReference type="SAM" id="MobiDB-lite"/>
    </source>
</evidence>
<feature type="domain" description="Tankyrase 1-binding protein C-terminal" evidence="2">
    <location>
        <begin position="1197"/>
        <end position="1368"/>
    </location>
</feature>
<protein>
    <recommendedName>
        <fullName evidence="2">Tankyrase 1-binding protein C-terminal domain-containing protein</fullName>
    </recommendedName>
</protein>
<feature type="compositionally biased region" description="Polar residues" evidence="1">
    <location>
        <begin position="1"/>
        <end position="12"/>
    </location>
</feature>
<reference evidence="4" key="1">
    <citation type="submission" date="2018-12" db="EMBL/GenBank/DDBJ databases">
        <authorList>
            <person name="Yazar S."/>
        </authorList>
    </citation>
    <scope>NUCLEOTIDE SEQUENCE [LARGE SCALE GENOMIC DNA]</scope>
</reference>
<dbReference type="Proteomes" id="UP000314987">
    <property type="component" value="Unassembled WGS sequence"/>
</dbReference>
<feature type="compositionally biased region" description="Basic and acidic residues" evidence="1">
    <location>
        <begin position="1307"/>
        <end position="1321"/>
    </location>
</feature>
<feature type="compositionally biased region" description="Basic and acidic residues" evidence="1">
    <location>
        <begin position="161"/>
        <end position="172"/>
    </location>
</feature>
<feature type="region of interest" description="Disordered" evidence="1">
    <location>
        <begin position="1"/>
        <end position="445"/>
    </location>
</feature>
<dbReference type="Pfam" id="PF15327">
    <property type="entry name" value="Tankyrase_bdg_C"/>
    <property type="match status" value="1"/>
</dbReference>
<feature type="compositionally biased region" description="Basic and acidic residues" evidence="1">
    <location>
        <begin position="219"/>
        <end position="229"/>
    </location>
</feature>
<dbReference type="GeneTree" id="ENSGT00940000154184"/>
<dbReference type="InterPro" id="IPR032764">
    <property type="entry name" value="Tankyrase-bd_C"/>
</dbReference>
<evidence type="ECO:0000259" key="2">
    <source>
        <dbReference type="SMART" id="SM01319"/>
    </source>
</evidence>
<keyword evidence="4" id="KW-1185">Reference proteome</keyword>
<feature type="region of interest" description="Disordered" evidence="1">
    <location>
        <begin position="601"/>
        <end position="676"/>
    </location>
</feature>
<dbReference type="InterPro" id="IPR040006">
    <property type="entry name" value="TNKS1BP1-like"/>
</dbReference>
<feature type="region of interest" description="Disordered" evidence="1">
    <location>
        <begin position="1218"/>
        <end position="1371"/>
    </location>
</feature>
<dbReference type="GO" id="GO:0006302">
    <property type="term" value="P:double-strand break repair"/>
    <property type="evidence" value="ECO:0007669"/>
    <property type="project" value="TreeGrafter"/>
</dbReference>
<evidence type="ECO:0000313" key="4">
    <source>
        <dbReference type="Proteomes" id="UP000314987"/>
    </source>
</evidence>
<gene>
    <name evidence="3" type="primary">TNKS1BP1</name>
</gene>
<feature type="compositionally biased region" description="Low complexity" evidence="1">
    <location>
        <begin position="49"/>
        <end position="65"/>
    </location>
</feature>
<feature type="region of interest" description="Disordered" evidence="1">
    <location>
        <begin position="1010"/>
        <end position="1201"/>
    </location>
</feature>
<feature type="compositionally biased region" description="Basic and acidic residues" evidence="1">
    <location>
        <begin position="32"/>
        <end position="46"/>
    </location>
</feature>
<feature type="compositionally biased region" description="Polar residues" evidence="1">
    <location>
        <begin position="1096"/>
        <end position="1113"/>
    </location>
</feature>
<feature type="compositionally biased region" description="Basic and acidic residues" evidence="1">
    <location>
        <begin position="914"/>
        <end position="932"/>
    </location>
</feature>
<feature type="compositionally biased region" description="Polar residues" evidence="1">
    <location>
        <begin position="362"/>
        <end position="391"/>
    </location>
</feature>
<feature type="compositionally biased region" description="Basic and acidic residues" evidence="1">
    <location>
        <begin position="403"/>
        <end position="415"/>
    </location>
</feature>
<feature type="compositionally biased region" description="Polar residues" evidence="1">
    <location>
        <begin position="605"/>
        <end position="615"/>
    </location>
</feature>
<dbReference type="GO" id="GO:0071479">
    <property type="term" value="P:cellular response to ionizing radiation"/>
    <property type="evidence" value="ECO:0007669"/>
    <property type="project" value="TreeGrafter"/>
</dbReference>
<name>A0A4X2K618_VOMUR</name>
<reference evidence="3" key="2">
    <citation type="submission" date="2025-08" db="UniProtKB">
        <authorList>
            <consortium name="Ensembl"/>
        </authorList>
    </citation>
    <scope>IDENTIFICATION</scope>
</reference>
<dbReference type="Ensembl" id="ENSVURT00010008379.1">
    <property type="protein sequence ID" value="ENSVURP00010007419.1"/>
    <property type="gene ID" value="ENSVURG00010005707.1"/>
</dbReference>
<organism evidence="3 4">
    <name type="scientific">Vombatus ursinus</name>
    <name type="common">Common wombat</name>
    <dbReference type="NCBI Taxonomy" id="29139"/>
    <lineage>
        <taxon>Eukaryota</taxon>
        <taxon>Metazoa</taxon>
        <taxon>Chordata</taxon>
        <taxon>Craniata</taxon>
        <taxon>Vertebrata</taxon>
        <taxon>Euteleostomi</taxon>
        <taxon>Mammalia</taxon>
        <taxon>Metatheria</taxon>
        <taxon>Diprotodontia</taxon>
        <taxon>Vombatidae</taxon>
        <taxon>Vombatus</taxon>
    </lineage>
</organism>
<feature type="region of interest" description="Disordered" evidence="1">
    <location>
        <begin position="504"/>
        <end position="585"/>
    </location>
</feature>
<feature type="compositionally biased region" description="Low complexity" evidence="1">
    <location>
        <begin position="1023"/>
        <end position="1032"/>
    </location>
</feature>
<accession>A0A4X2K618</accession>
<evidence type="ECO:0000313" key="3">
    <source>
        <dbReference type="Ensembl" id="ENSVURP00010007419.1"/>
    </source>
</evidence>
<dbReference type="PANTHER" id="PTHR22042:SF2">
    <property type="entry name" value="182 KDA TANKYRASE-1-BINDING PROTEIN"/>
    <property type="match status" value="1"/>
</dbReference>
<feature type="compositionally biased region" description="Polar residues" evidence="1">
    <location>
        <begin position="1051"/>
        <end position="1071"/>
    </location>
</feature>
<feature type="region of interest" description="Disordered" evidence="1">
    <location>
        <begin position="914"/>
        <end position="942"/>
    </location>
</feature>
<reference evidence="3" key="3">
    <citation type="submission" date="2025-09" db="UniProtKB">
        <authorList>
            <consortium name="Ensembl"/>
        </authorList>
    </citation>
    <scope>IDENTIFICATION</scope>
</reference>
<feature type="compositionally biased region" description="Basic and acidic residues" evidence="1">
    <location>
        <begin position="1033"/>
        <end position="1044"/>
    </location>
</feature>
<feature type="compositionally biased region" description="Polar residues" evidence="1">
    <location>
        <begin position="320"/>
        <end position="337"/>
    </location>
</feature>
<dbReference type="OMA" id="PNQAREC"/>
<dbReference type="PANTHER" id="PTHR22042">
    <property type="entry name" value="TANKYRASE 1 BINDING PROTEIN"/>
    <property type="match status" value="1"/>
</dbReference>
<feature type="compositionally biased region" description="Acidic residues" evidence="1">
    <location>
        <begin position="1130"/>
        <end position="1146"/>
    </location>
</feature>
<dbReference type="SMART" id="SM01319">
    <property type="entry name" value="Tankyrase_bdg_C"/>
    <property type="match status" value="1"/>
</dbReference>
<feature type="compositionally biased region" description="Basic residues" evidence="1">
    <location>
        <begin position="1220"/>
        <end position="1229"/>
    </location>
</feature>
<feature type="compositionally biased region" description="Polar residues" evidence="1">
    <location>
        <begin position="644"/>
        <end position="656"/>
    </location>
</feature>